<evidence type="ECO:0008006" key="4">
    <source>
        <dbReference type="Google" id="ProtNLM"/>
    </source>
</evidence>
<dbReference type="OrthoDB" id="1935635at2759"/>
<protein>
    <recommendedName>
        <fullName evidence="4">Thioredoxin domain-containing protein</fullName>
    </recommendedName>
</protein>
<dbReference type="PANTHER" id="PTHR18929">
    <property type="entry name" value="PROTEIN DISULFIDE ISOMERASE"/>
    <property type="match status" value="1"/>
</dbReference>
<accession>A0A5C7GZT4</accession>
<comment type="similarity">
    <text evidence="1">Belongs to the protein disulfide isomerase family.</text>
</comment>
<dbReference type="EMBL" id="VAHF01000012">
    <property type="protein sequence ID" value="TXG49546.1"/>
    <property type="molecule type" value="Genomic_DNA"/>
</dbReference>
<dbReference type="SUPFAM" id="SSF52833">
    <property type="entry name" value="Thioredoxin-like"/>
    <property type="match status" value="2"/>
</dbReference>
<dbReference type="Gene3D" id="3.40.30.10">
    <property type="entry name" value="Glutaredoxin"/>
    <property type="match status" value="3"/>
</dbReference>
<dbReference type="InterPro" id="IPR036249">
    <property type="entry name" value="Thioredoxin-like_sf"/>
</dbReference>
<dbReference type="PANTHER" id="PTHR18929:SF246">
    <property type="entry name" value="PROTEIN DISULFIDE ISOMERASE-LIKE 1-4"/>
    <property type="match status" value="1"/>
</dbReference>
<keyword evidence="3" id="KW-1185">Reference proteome</keyword>
<gene>
    <name evidence="2" type="ORF">EZV62_025421</name>
</gene>
<dbReference type="GO" id="GO:0005783">
    <property type="term" value="C:endoplasmic reticulum"/>
    <property type="evidence" value="ECO:0007669"/>
    <property type="project" value="TreeGrafter"/>
</dbReference>
<dbReference type="GO" id="GO:0006457">
    <property type="term" value="P:protein folding"/>
    <property type="evidence" value="ECO:0007669"/>
    <property type="project" value="TreeGrafter"/>
</dbReference>
<reference evidence="3" key="1">
    <citation type="journal article" date="2019" name="Gigascience">
        <title>De novo genome assembly of the endangered Acer yangbiense, a plant species with extremely small populations endemic to Yunnan Province, China.</title>
        <authorList>
            <person name="Yang J."/>
            <person name="Wariss H.M."/>
            <person name="Tao L."/>
            <person name="Zhang R."/>
            <person name="Yun Q."/>
            <person name="Hollingsworth P."/>
            <person name="Dao Z."/>
            <person name="Luo G."/>
            <person name="Guo H."/>
            <person name="Ma Y."/>
            <person name="Sun W."/>
        </authorList>
    </citation>
    <scope>NUCLEOTIDE SEQUENCE [LARGE SCALE GENOMIC DNA]</scope>
    <source>
        <strain evidence="3">cv. Malutang</strain>
    </source>
</reference>
<evidence type="ECO:0000313" key="3">
    <source>
        <dbReference type="Proteomes" id="UP000323000"/>
    </source>
</evidence>
<dbReference type="CDD" id="cd02961">
    <property type="entry name" value="PDI_a_family"/>
    <property type="match status" value="1"/>
</dbReference>
<dbReference type="AlphaFoldDB" id="A0A5C7GZT4"/>
<name>A0A5C7GZT4_9ROSI</name>
<dbReference type="Proteomes" id="UP000323000">
    <property type="component" value="Chromosome 12"/>
</dbReference>
<evidence type="ECO:0000313" key="2">
    <source>
        <dbReference type="EMBL" id="TXG49546.1"/>
    </source>
</evidence>
<proteinExistence type="inferred from homology"/>
<comment type="caution">
    <text evidence="2">The sequence shown here is derived from an EMBL/GenBank/DDBJ whole genome shotgun (WGS) entry which is preliminary data.</text>
</comment>
<dbReference type="GO" id="GO:0003756">
    <property type="term" value="F:protein disulfide isomerase activity"/>
    <property type="evidence" value="ECO:0007669"/>
    <property type="project" value="TreeGrafter"/>
</dbReference>
<dbReference type="GO" id="GO:0034976">
    <property type="term" value="P:response to endoplasmic reticulum stress"/>
    <property type="evidence" value="ECO:0007669"/>
    <property type="project" value="TreeGrafter"/>
</dbReference>
<evidence type="ECO:0000256" key="1">
    <source>
        <dbReference type="ARBA" id="ARBA00006347"/>
    </source>
</evidence>
<organism evidence="2 3">
    <name type="scientific">Acer yangbiense</name>
    <dbReference type="NCBI Taxonomy" id="1000413"/>
    <lineage>
        <taxon>Eukaryota</taxon>
        <taxon>Viridiplantae</taxon>
        <taxon>Streptophyta</taxon>
        <taxon>Embryophyta</taxon>
        <taxon>Tracheophyta</taxon>
        <taxon>Spermatophyta</taxon>
        <taxon>Magnoliopsida</taxon>
        <taxon>eudicotyledons</taxon>
        <taxon>Gunneridae</taxon>
        <taxon>Pentapetalae</taxon>
        <taxon>rosids</taxon>
        <taxon>malvids</taxon>
        <taxon>Sapindales</taxon>
        <taxon>Sapindaceae</taxon>
        <taxon>Hippocastanoideae</taxon>
        <taxon>Acereae</taxon>
        <taxon>Acer</taxon>
    </lineage>
</organism>
<dbReference type="InterPro" id="IPR017937">
    <property type="entry name" value="Thioredoxin_CS"/>
</dbReference>
<sequence>MENEPAAAAESSTNLLPLDPVEEALSLPWPLMDDENVVARTEKSYTDYMDEKRGVVLFFYDSNCPTCRKLAPEYTAAAEMLKVMSSDVRDGRLSYYDFQEMESTRDSIITWVKRMITVGIYCITKMEDAQRIFNAETHLVLGFLDDLEGFESIELAAVSQPHSNINFYQTTRADVAEFFHIDPLIKRPALIFLETVSLKYALFDGPLFTRVPIVNFVAKTKLLLFFTFVIETAQHDMHFEHPTKQVWLLAPPDDNSDEIISTFNKVIDTLKETTPANVAPRFVYMKMNFGEAGRFTSDDLEISEQVPIIIAYTGSADGEKYILNRELTFDNIKAFTENFIADKISSESSADAISETLLRLPSRFLSNFPSIFLFPHAPQGWQLPS</sequence>
<dbReference type="PROSITE" id="PS00194">
    <property type="entry name" value="THIOREDOXIN_1"/>
    <property type="match status" value="1"/>
</dbReference>